<evidence type="ECO:0000256" key="4">
    <source>
        <dbReference type="SAM" id="SignalP"/>
    </source>
</evidence>
<evidence type="ECO:0000256" key="3">
    <source>
        <dbReference type="SAM" id="MobiDB-lite"/>
    </source>
</evidence>
<feature type="region of interest" description="Disordered" evidence="3">
    <location>
        <begin position="346"/>
        <end position="447"/>
    </location>
</feature>
<dbReference type="Gene3D" id="2.150.10.10">
    <property type="entry name" value="Serralysin-like metalloprotease, C-terminal"/>
    <property type="match status" value="5"/>
</dbReference>
<sequence>MTTTTLAGFRVTYSSGAPSAVAATTMTIVTSDSFSFKYTLDAPNINDYSSITVPAAGITGSAPALTINGTQVNLDTQASIAQIGWSDDTGDKYTLMLKVTMSGVDYFFEMAGDALPAFANLAAYEAFLAGSFASSDVDTWEPTTMKPGQAVRPELMTSFDSETEHDLIVGNASFNDWTTKTLDTGLGNDSVTGTENADLIDLGDGADTVNGLGGNDRLDGEAGNDTILGGAGLDTISGGLGNDIIQGGDDADRISGAEGADSIDGDAGADFIDAGAGNDAVDGGADADTVSGGTGNDVLIGNTGDDSLNGAAGDDTLTGGDGADKASGGAGNDLITGGLGNDTLSGGANNDSISGDDGNDVLKGDSGADTMSGGIGDDTLSGGSDADQMQGDDGNDVLNGDGGNDTLNANDGNDKVVGGLGDDSMTGGAGTDTMNGSAGNDSIHGGNDADTVIGGAGVDTLNGGNGDDVLTGSSGADTFVLDFNAGSDTITDFTKDVDLIAIDLDYGVSSYAEVRAHTVVDGNDLVVTFDNGDTLTLINTKLSALSDGLIFF</sequence>
<name>A0A1H8GHQ0_9RHOB</name>
<dbReference type="InterPro" id="IPR050557">
    <property type="entry name" value="RTX_toxin/Mannuronan_C5-epim"/>
</dbReference>
<feature type="region of interest" description="Disordered" evidence="3">
    <location>
        <begin position="305"/>
        <end position="329"/>
    </location>
</feature>
<dbReference type="EMBL" id="FOCE01000005">
    <property type="protein sequence ID" value="SEN43522.1"/>
    <property type="molecule type" value="Genomic_DNA"/>
</dbReference>
<keyword evidence="6" id="KW-1185">Reference proteome</keyword>
<keyword evidence="2" id="KW-0964">Secreted</keyword>
<dbReference type="InterPro" id="IPR001343">
    <property type="entry name" value="Hemolysn_Ca-bd"/>
</dbReference>
<dbReference type="STRING" id="933059.SAMN04488103_10567"/>
<dbReference type="SUPFAM" id="SSF51120">
    <property type="entry name" value="beta-Roll"/>
    <property type="match status" value="2"/>
</dbReference>
<evidence type="ECO:0000256" key="1">
    <source>
        <dbReference type="ARBA" id="ARBA00004613"/>
    </source>
</evidence>
<organism evidence="5 6">
    <name type="scientific">Gemmobacter aquatilis</name>
    <dbReference type="NCBI Taxonomy" id="933059"/>
    <lineage>
        <taxon>Bacteria</taxon>
        <taxon>Pseudomonadati</taxon>
        <taxon>Pseudomonadota</taxon>
        <taxon>Alphaproteobacteria</taxon>
        <taxon>Rhodobacterales</taxon>
        <taxon>Paracoccaceae</taxon>
        <taxon>Gemmobacter</taxon>
    </lineage>
</organism>
<dbReference type="GO" id="GO:0005576">
    <property type="term" value="C:extracellular region"/>
    <property type="evidence" value="ECO:0007669"/>
    <property type="project" value="UniProtKB-SubCell"/>
</dbReference>
<dbReference type="AlphaFoldDB" id="A0A1H8GHQ0"/>
<gene>
    <name evidence="5" type="ORF">SAMN04488103_10567</name>
</gene>
<comment type="subcellular location">
    <subcellularLocation>
        <location evidence="1">Secreted</location>
    </subcellularLocation>
</comment>
<dbReference type="PRINTS" id="PR00313">
    <property type="entry name" value="CABNDNGRPT"/>
</dbReference>
<dbReference type="InterPro" id="IPR011049">
    <property type="entry name" value="Serralysin-like_metalloprot_C"/>
</dbReference>
<feature type="signal peptide" evidence="4">
    <location>
        <begin position="1"/>
        <end position="22"/>
    </location>
</feature>
<evidence type="ECO:0000256" key="2">
    <source>
        <dbReference type="ARBA" id="ARBA00022525"/>
    </source>
</evidence>
<evidence type="ECO:0000313" key="6">
    <source>
        <dbReference type="Proteomes" id="UP000198761"/>
    </source>
</evidence>
<keyword evidence="4" id="KW-0732">Signal</keyword>
<evidence type="ECO:0000313" key="5">
    <source>
        <dbReference type="EMBL" id="SEN43522.1"/>
    </source>
</evidence>
<reference evidence="5 6" key="1">
    <citation type="submission" date="2016-10" db="EMBL/GenBank/DDBJ databases">
        <authorList>
            <person name="de Groot N.N."/>
        </authorList>
    </citation>
    <scope>NUCLEOTIDE SEQUENCE [LARGE SCALE GENOMIC DNA]</scope>
    <source>
        <strain evidence="5 6">DSM 3857</strain>
    </source>
</reference>
<dbReference type="PROSITE" id="PS00330">
    <property type="entry name" value="HEMOLYSIN_CALCIUM"/>
    <property type="match status" value="1"/>
</dbReference>
<dbReference type="PANTHER" id="PTHR38340:SF1">
    <property type="entry name" value="S-LAYER PROTEIN"/>
    <property type="match status" value="1"/>
</dbReference>
<protein>
    <submittedName>
        <fullName evidence="5">Hemolysin-type calcium-binding repeat-containing protein</fullName>
    </submittedName>
</protein>
<proteinExistence type="predicted"/>
<dbReference type="Pfam" id="PF00353">
    <property type="entry name" value="HemolysinCabind"/>
    <property type="match status" value="7"/>
</dbReference>
<feature type="chain" id="PRO_5011697633" evidence="4">
    <location>
        <begin position="23"/>
        <end position="552"/>
    </location>
</feature>
<feature type="compositionally biased region" description="Low complexity" evidence="3">
    <location>
        <begin position="346"/>
        <end position="356"/>
    </location>
</feature>
<dbReference type="PANTHER" id="PTHR38340">
    <property type="entry name" value="S-LAYER PROTEIN"/>
    <property type="match status" value="1"/>
</dbReference>
<dbReference type="Proteomes" id="UP000198761">
    <property type="component" value="Unassembled WGS sequence"/>
</dbReference>
<accession>A0A1H8GHQ0</accession>
<dbReference type="GO" id="GO:0005509">
    <property type="term" value="F:calcium ion binding"/>
    <property type="evidence" value="ECO:0007669"/>
    <property type="project" value="InterPro"/>
</dbReference>
<feature type="compositionally biased region" description="Low complexity" evidence="3">
    <location>
        <begin position="396"/>
        <end position="411"/>
    </location>
</feature>
<dbReference type="InterPro" id="IPR018511">
    <property type="entry name" value="Hemolysin-typ_Ca-bd_CS"/>
</dbReference>
<dbReference type="RefSeq" id="WP_091301028.1">
    <property type="nucleotide sequence ID" value="NZ_FOCE01000005.1"/>
</dbReference>